<reference evidence="3 4" key="1">
    <citation type="submission" date="2019-08" db="EMBL/GenBank/DDBJ databases">
        <title>Calorimonas adulescens gen. nov., sp. nov., an anaerobic thermophilic bacterium from Sakhalin hot spring.</title>
        <authorList>
            <person name="Khomyakova M.A."/>
            <person name="Merkel A.Y."/>
            <person name="Novikov A."/>
            <person name="Bonch-Osmolovskaya E.A."/>
            <person name="Slobodkin A.I."/>
        </authorList>
    </citation>
    <scope>NUCLEOTIDE SEQUENCE [LARGE SCALE GENOMIC DNA]</scope>
    <source>
        <strain evidence="3 4">A05MB</strain>
    </source>
</reference>
<dbReference type="AlphaFoldDB" id="A0A5D8Q9T0"/>
<name>A0A5D8Q9T0_9THEO</name>
<evidence type="ECO:0000256" key="1">
    <source>
        <dbReference type="ARBA" id="ARBA00009350"/>
    </source>
</evidence>
<dbReference type="InterPro" id="IPR002852">
    <property type="entry name" value="UPF0251"/>
</dbReference>
<evidence type="ECO:0000313" key="3">
    <source>
        <dbReference type="EMBL" id="TZE80944.1"/>
    </source>
</evidence>
<dbReference type="Proteomes" id="UP000322976">
    <property type="component" value="Unassembled WGS sequence"/>
</dbReference>
<dbReference type="RefSeq" id="WP_149546033.1">
    <property type="nucleotide sequence ID" value="NZ_VTPS01000020.1"/>
</dbReference>
<dbReference type="HAMAP" id="MF_00674">
    <property type="entry name" value="UPF0251"/>
    <property type="match status" value="1"/>
</dbReference>
<protein>
    <recommendedName>
        <fullName evidence="2">UPF0251 protein FWJ32_11140</fullName>
    </recommendedName>
</protein>
<comment type="similarity">
    <text evidence="1 2">Belongs to the UPF0251 family.</text>
</comment>
<organism evidence="3 4">
    <name type="scientific">Calorimonas adulescens</name>
    <dbReference type="NCBI Taxonomy" id="2606906"/>
    <lineage>
        <taxon>Bacteria</taxon>
        <taxon>Bacillati</taxon>
        <taxon>Bacillota</taxon>
        <taxon>Clostridia</taxon>
        <taxon>Thermoanaerobacterales</taxon>
        <taxon>Thermoanaerobacteraceae</taxon>
        <taxon>Calorimonas</taxon>
    </lineage>
</organism>
<dbReference type="PANTHER" id="PTHR37478">
    <property type="match status" value="1"/>
</dbReference>
<proteinExistence type="inferred from homology"/>
<comment type="caution">
    <text evidence="3">The sequence shown here is derived from an EMBL/GenBank/DDBJ whole genome shotgun (WGS) entry which is preliminary data.</text>
</comment>
<sequence>MPRPVKQRRISALPSVSQYIPYNVPEGVYDENILAVEELEAIRLKDLIGLDQEECAKLMNVSRATFQNILSSARKKVADSLVNGKAIRVKGGNYVRNVCRVMCKECGAMWNETFEDLERIKKEGLICPNCGGHDLECVFQDKFCGDVCCKRKRHRRGQE</sequence>
<dbReference type="InterPro" id="IPR013324">
    <property type="entry name" value="RNA_pol_sigma_r3/r4-like"/>
</dbReference>
<evidence type="ECO:0000256" key="2">
    <source>
        <dbReference type="HAMAP-Rule" id="MF_00674"/>
    </source>
</evidence>
<dbReference type="PANTHER" id="PTHR37478:SF2">
    <property type="entry name" value="UPF0251 PROTEIN TK0562"/>
    <property type="match status" value="1"/>
</dbReference>
<dbReference type="Gene3D" id="1.10.10.10">
    <property type="entry name" value="Winged helix-like DNA-binding domain superfamily/Winged helix DNA-binding domain"/>
    <property type="match status" value="1"/>
</dbReference>
<dbReference type="Pfam" id="PF02001">
    <property type="entry name" value="DUF134"/>
    <property type="match status" value="1"/>
</dbReference>
<keyword evidence="4" id="KW-1185">Reference proteome</keyword>
<evidence type="ECO:0000313" key="4">
    <source>
        <dbReference type="Proteomes" id="UP000322976"/>
    </source>
</evidence>
<gene>
    <name evidence="3" type="ORF">FWJ32_11140</name>
</gene>
<dbReference type="EMBL" id="VTPS01000020">
    <property type="protein sequence ID" value="TZE80944.1"/>
    <property type="molecule type" value="Genomic_DNA"/>
</dbReference>
<accession>A0A5D8Q9T0</accession>
<dbReference type="SUPFAM" id="SSF88659">
    <property type="entry name" value="Sigma3 and sigma4 domains of RNA polymerase sigma factors"/>
    <property type="match status" value="1"/>
</dbReference>
<dbReference type="InterPro" id="IPR036388">
    <property type="entry name" value="WH-like_DNA-bd_sf"/>
</dbReference>